<sequence>MLTESNISSGFLRGALNVPKNHCVSTAHAAAFGTCAKGRGA</sequence>
<proteinExistence type="predicted"/>
<reference evidence="1 2" key="1">
    <citation type="submission" date="2017-04" db="EMBL/GenBank/DDBJ databases">
        <authorList>
            <person name="Afonso C.L."/>
            <person name="Miller P.J."/>
            <person name="Scott M.A."/>
            <person name="Spackman E."/>
            <person name="Goraichik I."/>
            <person name="Dimitrov K.M."/>
            <person name="Suarez D.L."/>
            <person name="Swayne D.E."/>
        </authorList>
    </citation>
    <scope>NUCLEOTIDE SEQUENCE [LARGE SCALE GENOMIC DNA]</scope>
    <source>
        <strain evidence="1">LMG 28154</strain>
    </source>
</reference>
<gene>
    <name evidence="1" type="ORF">BSIN_0870</name>
</gene>
<name>A0A238HAP1_9BURK</name>
<evidence type="ECO:0000313" key="1">
    <source>
        <dbReference type="EMBL" id="SMG02250.1"/>
    </source>
</evidence>
<dbReference type="AlphaFoldDB" id="A0A238HAP1"/>
<accession>A0A238HAP1</accession>
<dbReference type="Proteomes" id="UP000198460">
    <property type="component" value="Unassembled WGS sequence"/>
</dbReference>
<organism evidence="1 2">
    <name type="scientific">Burkholderia singularis</name>
    <dbReference type="NCBI Taxonomy" id="1503053"/>
    <lineage>
        <taxon>Bacteria</taxon>
        <taxon>Pseudomonadati</taxon>
        <taxon>Pseudomonadota</taxon>
        <taxon>Betaproteobacteria</taxon>
        <taxon>Burkholderiales</taxon>
        <taxon>Burkholderiaceae</taxon>
        <taxon>Burkholderia</taxon>
        <taxon>pseudomallei group</taxon>
    </lineage>
</organism>
<evidence type="ECO:0000313" key="2">
    <source>
        <dbReference type="Proteomes" id="UP000198460"/>
    </source>
</evidence>
<dbReference type="EMBL" id="FXAN01000094">
    <property type="protein sequence ID" value="SMG02250.1"/>
    <property type="molecule type" value="Genomic_DNA"/>
</dbReference>
<protein>
    <submittedName>
        <fullName evidence="1">Uncharacterized protein</fullName>
    </submittedName>
</protein>